<dbReference type="Pfam" id="PF25559">
    <property type="entry name" value="DUF7931"/>
    <property type="match status" value="1"/>
</dbReference>
<protein>
    <recommendedName>
        <fullName evidence="1">DUF7931 domain-containing protein</fullName>
    </recommendedName>
</protein>
<evidence type="ECO:0000259" key="1">
    <source>
        <dbReference type="Pfam" id="PF25559"/>
    </source>
</evidence>
<accession>A0A1M4V2V0</accession>
<gene>
    <name evidence="2" type="ORF">SAMN04487965_0310</name>
</gene>
<proteinExistence type="predicted"/>
<organism evidence="2 3">
    <name type="scientific">Microbulbifer donghaiensis</name>
    <dbReference type="NCBI Taxonomy" id="494016"/>
    <lineage>
        <taxon>Bacteria</taxon>
        <taxon>Pseudomonadati</taxon>
        <taxon>Pseudomonadota</taxon>
        <taxon>Gammaproteobacteria</taxon>
        <taxon>Cellvibrionales</taxon>
        <taxon>Microbulbiferaceae</taxon>
        <taxon>Microbulbifer</taxon>
    </lineage>
</organism>
<name>A0A1M4V2V0_9GAMM</name>
<dbReference type="Proteomes" id="UP000184170">
    <property type="component" value="Unassembled WGS sequence"/>
</dbReference>
<dbReference type="AlphaFoldDB" id="A0A1M4V2V0"/>
<dbReference type="STRING" id="494016.SAMN04487965_0310"/>
<evidence type="ECO:0000313" key="2">
    <source>
        <dbReference type="EMBL" id="SHE63324.1"/>
    </source>
</evidence>
<evidence type="ECO:0000313" key="3">
    <source>
        <dbReference type="Proteomes" id="UP000184170"/>
    </source>
</evidence>
<dbReference type="InterPro" id="IPR057691">
    <property type="entry name" value="DUF7931"/>
</dbReference>
<keyword evidence="3" id="KW-1185">Reference proteome</keyword>
<reference evidence="3" key="1">
    <citation type="submission" date="2016-11" db="EMBL/GenBank/DDBJ databases">
        <authorList>
            <person name="Varghese N."/>
            <person name="Submissions S."/>
        </authorList>
    </citation>
    <scope>NUCLEOTIDE SEQUENCE [LARGE SCALE GENOMIC DNA]</scope>
    <source>
        <strain evidence="3">CGMCC 1.7063</strain>
    </source>
</reference>
<sequence length="150" mass="17200">MAGFRAALIELLQGTRRELCIFSEQLARALYHDSEVAETLSVFARSSALARVRVLVRDTTPIVGRFHRIQGLAQRLSSRITIRKVQATVDTPDWEFVVADGQQVLQCEDREVWRGVYYTDNPVRARSLLDQFEQDWPLAVTDPDLRRLSL</sequence>
<dbReference type="EMBL" id="FQVA01000001">
    <property type="protein sequence ID" value="SHE63324.1"/>
    <property type="molecule type" value="Genomic_DNA"/>
</dbReference>
<feature type="domain" description="DUF7931" evidence="1">
    <location>
        <begin position="4"/>
        <end position="148"/>
    </location>
</feature>